<dbReference type="AlphaFoldDB" id="A0A075K476"/>
<evidence type="ECO:0000313" key="8">
    <source>
        <dbReference type="EMBL" id="AIF48497.1"/>
    </source>
</evidence>
<dbReference type="NCBIfam" id="TIGR01730">
    <property type="entry name" value="RND_mfp"/>
    <property type="match status" value="1"/>
</dbReference>
<feature type="chain" id="PRO_5001707547" evidence="3">
    <location>
        <begin position="25"/>
        <end position="396"/>
    </location>
</feature>
<dbReference type="SUPFAM" id="SSF111369">
    <property type="entry name" value="HlyD-like secretion proteins"/>
    <property type="match status" value="1"/>
</dbReference>
<reference evidence="8 9" key="1">
    <citation type="submission" date="2014-07" db="EMBL/GenBank/DDBJ databases">
        <title>Complete Genome Sequence of Dyella japonica Strain A8 Isolated from Malaysian Tropical Soil.</title>
        <authorList>
            <person name="Hui R.K.H."/>
            <person name="Chen J.-W."/>
            <person name="Chan K.-G."/>
            <person name="Leung F.C.C."/>
        </authorList>
    </citation>
    <scope>NUCLEOTIDE SEQUENCE [LARGE SCALE GENOMIC DNA]</scope>
    <source>
        <strain evidence="8 9">A8</strain>
    </source>
</reference>
<dbReference type="GO" id="GO:0005886">
    <property type="term" value="C:plasma membrane"/>
    <property type="evidence" value="ECO:0007669"/>
    <property type="project" value="UniProtKB-SubCell"/>
</dbReference>
<dbReference type="STRING" id="1217721.HY57_15280"/>
<evidence type="ECO:0000259" key="7">
    <source>
        <dbReference type="Pfam" id="PF25967"/>
    </source>
</evidence>
<feature type="domain" description="Multidrug resistance protein MdtA-like barrel-sandwich hybrid" evidence="5">
    <location>
        <begin position="66"/>
        <end position="206"/>
    </location>
</feature>
<dbReference type="Pfam" id="PF25967">
    <property type="entry name" value="RND-MFP_C"/>
    <property type="match status" value="1"/>
</dbReference>
<gene>
    <name evidence="8" type="ORF">HY57_15280</name>
</gene>
<evidence type="ECO:0000259" key="4">
    <source>
        <dbReference type="Pfam" id="PF25876"/>
    </source>
</evidence>
<feature type="domain" description="Multidrug resistance protein MdtA-like C-terminal permuted SH3" evidence="7">
    <location>
        <begin position="303"/>
        <end position="364"/>
    </location>
</feature>
<dbReference type="PANTHER" id="PTHR30158:SF3">
    <property type="entry name" value="MULTIDRUG EFFLUX PUMP SUBUNIT ACRA-RELATED"/>
    <property type="match status" value="1"/>
</dbReference>
<evidence type="ECO:0000256" key="1">
    <source>
        <dbReference type="ARBA" id="ARBA00004519"/>
    </source>
</evidence>
<evidence type="ECO:0000256" key="2">
    <source>
        <dbReference type="ARBA" id="ARBA00009477"/>
    </source>
</evidence>
<dbReference type="Proteomes" id="UP000027987">
    <property type="component" value="Chromosome"/>
</dbReference>
<evidence type="ECO:0000259" key="6">
    <source>
        <dbReference type="Pfam" id="PF25944"/>
    </source>
</evidence>
<organism evidence="8 9">
    <name type="scientific">Dyella japonica A8</name>
    <dbReference type="NCBI Taxonomy" id="1217721"/>
    <lineage>
        <taxon>Bacteria</taxon>
        <taxon>Pseudomonadati</taxon>
        <taxon>Pseudomonadota</taxon>
        <taxon>Gammaproteobacteria</taxon>
        <taxon>Lysobacterales</taxon>
        <taxon>Rhodanobacteraceae</taxon>
        <taxon>Dyella</taxon>
    </lineage>
</organism>
<keyword evidence="9" id="KW-1185">Reference proteome</keyword>
<dbReference type="EMBL" id="CP008884">
    <property type="protein sequence ID" value="AIF48497.1"/>
    <property type="molecule type" value="Genomic_DNA"/>
</dbReference>
<comment type="subcellular location">
    <subcellularLocation>
        <location evidence="1">Cell inner membrane</location>
        <topology evidence="1">Lipid-anchor</topology>
    </subcellularLocation>
</comment>
<dbReference type="Pfam" id="PF25944">
    <property type="entry name" value="Beta-barrel_RND"/>
    <property type="match status" value="1"/>
</dbReference>
<dbReference type="GO" id="GO:0046677">
    <property type="term" value="P:response to antibiotic"/>
    <property type="evidence" value="ECO:0007669"/>
    <property type="project" value="TreeGrafter"/>
</dbReference>
<dbReference type="Gene3D" id="1.10.287.470">
    <property type="entry name" value="Helix hairpin bin"/>
    <property type="match status" value="1"/>
</dbReference>
<keyword evidence="3" id="KW-0732">Signal</keyword>
<dbReference type="InterPro" id="IPR058627">
    <property type="entry name" value="MdtA-like_C"/>
</dbReference>
<evidence type="ECO:0000313" key="9">
    <source>
        <dbReference type="Proteomes" id="UP000027987"/>
    </source>
</evidence>
<dbReference type="RefSeq" id="WP_026034171.1">
    <property type="nucleotide sequence ID" value="NZ_ALOY01000177.1"/>
</dbReference>
<dbReference type="InterPro" id="IPR058626">
    <property type="entry name" value="MdtA-like_b-barrel"/>
</dbReference>
<dbReference type="Gene3D" id="2.40.30.170">
    <property type="match status" value="1"/>
</dbReference>
<sequence length="396" mass="41399">MSLVRRFLRPWLASVLVPAAMALAACSGKTQAPHGGAAEVTVVTLKPRPVTVTRELPGRTNAFLMAEVRPQVNGIIKQRLFEEGAMVKAGQPLYQLEDAQYRADNNNAKATLAKARAALYSAQLNARRTSDLARIDAASKQDDENATAAWRQAEADVAAAQASVESTGVTLAFARIVSPITGRIGKSSVTPGALVTANQADPMARVQQLDPVYVDVTQSSSELLALRKQIATGALKETDGTPVKILLEDGTPYAHQGKLQFSDVSVDPTTGSFALRVIVPNPEHVLLPGMYVRAVLDKGSNPQALLVPQPGIARDPKGGATAMVVDKDGKAALRDVQVSRTIGDQWLVESGLAAGDKVIVEGLQMIQPGMAVHATEAGAPASAAAAAGAAQASVAK</sequence>
<comment type="similarity">
    <text evidence="2">Belongs to the membrane fusion protein (MFP) (TC 8.A.1) family.</text>
</comment>
<accession>A0A075K476</accession>
<feature type="signal peptide" evidence="3">
    <location>
        <begin position="1"/>
        <end position="24"/>
    </location>
</feature>
<dbReference type="InterPro" id="IPR058625">
    <property type="entry name" value="MdtA-like_BSH"/>
</dbReference>
<dbReference type="Pfam" id="PF25876">
    <property type="entry name" value="HH_MFP_RND"/>
    <property type="match status" value="1"/>
</dbReference>
<feature type="domain" description="Multidrug resistance protein MdtA-like alpha-helical hairpin" evidence="4">
    <location>
        <begin position="106"/>
        <end position="173"/>
    </location>
</feature>
<dbReference type="Pfam" id="PF25917">
    <property type="entry name" value="BSH_RND"/>
    <property type="match status" value="1"/>
</dbReference>
<proteinExistence type="inferred from homology"/>
<dbReference type="Gene3D" id="2.40.50.100">
    <property type="match status" value="1"/>
</dbReference>
<dbReference type="PANTHER" id="PTHR30158">
    <property type="entry name" value="ACRA/E-RELATED COMPONENT OF DRUG EFFLUX TRANSPORTER"/>
    <property type="match status" value="1"/>
</dbReference>
<dbReference type="FunFam" id="2.40.420.20:FF:000001">
    <property type="entry name" value="Efflux RND transporter periplasmic adaptor subunit"/>
    <property type="match status" value="1"/>
</dbReference>
<dbReference type="HOGENOM" id="CLU_018816_2_1_6"/>
<dbReference type="OrthoDB" id="9816569at2"/>
<feature type="domain" description="Multidrug resistance protein MdtA-like beta-barrel" evidence="6">
    <location>
        <begin position="211"/>
        <end position="299"/>
    </location>
</feature>
<dbReference type="GO" id="GO:0022857">
    <property type="term" value="F:transmembrane transporter activity"/>
    <property type="evidence" value="ECO:0007669"/>
    <property type="project" value="InterPro"/>
</dbReference>
<dbReference type="InterPro" id="IPR058624">
    <property type="entry name" value="MdtA-like_HH"/>
</dbReference>
<evidence type="ECO:0000256" key="3">
    <source>
        <dbReference type="SAM" id="SignalP"/>
    </source>
</evidence>
<dbReference type="Gene3D" id="2.40.420.20">
    <property type="match status" value="1"/>
</dbReference>
<dbReference type="KEGG" id="dja:HY57_15280"/>
<evidence type="ECO:0000259" key="5">
    <source>
        <dbReference type="Pfam" id="PF25917"/>
    </source>
</evidence>
<dbReference type="PATRIC" id="fig|1217721.7.peg.3129"/>
<name>A0A075K476_9GAMM</name>
<protein>
    <submittedName>
        <fullName evidence="8">Hemolysin D</fullName>
    </submittedName>
</protein>
<dbReference type="InterPro" id="IPR006143">
    <property type="entry name" value="RND_pump_MFP"/>
</dbReference>
<dbReference type="PROSITE" id="PS51257">
    <property type="entry name" value="PROKAR_LIPOPROTEIN"/>
    <property type="match status" value="1"/>
</dbReference>